<dbReference type="PANTHER" id="PTHR46601:SF1">
    <property type="entry name" value="ADF-H DOMAIN-CONTAINING PROTEIN"/>
    <property type="match status" value="1"/>
</dbReference>
<name>A0ABD0SWD9_LOXSC</name>
<dbReference type="Proteomes" id="UP001549921">
    <property type="component" value="Unassembled WGS sequence"/>
</dbReference>
<evidence type="ECO:0000313" key="1">
    <source>
        <dbReference type="EMBL" id="KAL0829676.1"/>
    </source>
</evidence>
<sequence>MSYAFFCRHRPFWILIPDTRKRDTCSTTHENMELMIKAMKGCKTIDVNSSSDIVKIMFCDGHLKENCIKRQCDMCKDKKNTINIYEGSDMVSCERWINKKVPVKIKNITRLCQKTLKETFKISKANLSRMFVVDNIASKIKTTLGENEAFLHIDFAENYNCKYTKEEPSAHFGGSKPQISMHTAVLYVKSSNQTSAIECFCSVSENLRHDPVLICAHLKPFFEEIKCKVPSLQTMHFQCDAKNWTLNILWHLSDVGHGKGAPDGVGGCLKRTADASVATGNYIPNFDAFVSCLQEKCKGIRIFPIDDTHVNYIYCKRYFMIIVKAKKKHQMKI</sequence>
<dbReference type="EMBL" id="JBEDNZ010000014">
    <property type="protein sequence ID" value="KAL0829676.1"/>
    <property type="molecule type" value="Genomic_DNA"/>
</dbReference>
<proteinExistence type="predicted"/>
<gene>
    <name evidence="1" type="ORF">ABMA28_003182</name>
</gene>
<accession>A0ABD0SWD9</accession>
<dbReference type="AlphaFoldDB" id="A0ABD0SWD9"/>
<organism evidence="1 2">
    <name type="scientific">Loxostege sticticalis</name>
    <name type="common">Beet webworm moth</name>
    <dbReference type="NCBI Taxonomy" id="481309"/>
    <lineage>
        <taxon>Eukaryota</taxon>
        <taxon>Metazoa</taxon>
        <taxon>Ecdysozoa</taxon>
        <taxon>Arthropoda</taxon>
        <taxon>Hexapoda</taxon>
        <taxon>Insecta</taxon>
        <taxon>Pterygota</taxon>
        <taxon>Neoptera</taxon>
        <taxon>Endopterygota</taxon>
        <taxon>Lepidoptera</taxon>
        <taxon>Glossata</taxon>
        <taxon>Ditrysia</taxon>
        <taxon>Pyraloidea</taxon>
        <taxon>Crambidae</taxon>
        <taxon>Pyraustinae</taxon>
        <taxon>Loxostege</taxon>
    </lineage>
</organism>
<comment type="caution">
    <text evidence="1">The sequence shown here is derived from an EMBL/GenBank/DDBJ whole genome shotgun (WGS) entry which is preliminary data.</text>
</comment>
<protein>
    <submittedName>
        <fullName evidence="1">Uncharacterized protein</fullName>
    </submittedName>
</protein>
<evidence type="ECO:0000313" key="2">
    <source>
        <dbReference type="Proteomes" id="UP001549921"/>
    </source>
</evidence>
<dbReference type="PANTHER" id="PTHR46601">
    <property type="entry name" value="ULP_PROTEASE DOMAIN-CONTAINING PROTEIN"/>
    <property type="match status" value="1"/>
</dbReference>
<reference evidence="1 2" key="1">
    <citation type="submission" date="2024-06" db="EMBL/GenBank/DDBJ databases">
        <title>A chromosome-level genome assembly of beet webworm, Loxostege sticticalis.</title>
        <authorList>
            <person name="Zhang Y."/>
        </authorList>
    </citation>
    <scope>NUCLEOTIDE SEQUENCE [LARGE SCALE GENOMIC DNA]</scope>
    <source>
        <strain evidence="1">AQ028</strain>
        <tissue evidence="1">Male pupae</tissue>
    </source>
</reference>